<organism evidence="1 2">
    <name type="scientific">Rhizophlyctis rosea</name>
    <dbReference type="NCBI Taxonomy" id="64517"/>
    <lineage>
        <taxon>Eukaryota</taxon>
        <taxon>Fungi</taxon>
        <taxon>Fungi incertae sedis</taxon>
        <taxon>Chytridiomycota</taxon>
        <taxon>Chytridiomycota incertae sedis</taxon>
        <taxon>Chytridiomycetes</taxon>
        <taxon>Rhizophlyctidales</taxon>
        <taxon>Rhizophlyctidaceae</taxon>
        <taxon>Rhizophlyctis</taxon>
    </lineage>
</organism>
<gene>
    <name evidence="1" type="ORF">HK097_002047</name>
</gene>
<evidence type="ECO:0000313" key="1">
    <source>
        <dbReference type="EMBL" id="KAJ3042322.1"/>
    </source>
</evidence>
<dbReference type="EMBL" id="JADGJD010001429">
    <property type="protein sequence ID" value="KAJ3042322.1"/>
    <property type="molecule type" value="Genomic_DNA"/>
</dbReference>
<keyword evidence="2" id="KW-1185">Reference proteome</keyword>
<comment type="caution">
    <text evidence="1">The sequence shown here is derived from an EMBL/GenBank/DDBJ whole genome shotgun (WGS) entry which is preliminary data.</text>
</comment>
<evidence type="ECO:0000313" key="2">
    <source>
        <dbReference type="Proteomes" id="UP001212841"/>
    </source>
</evidence>
<protein>
    <submittedName>
        <fullName evidence="1">Uncharacterized protein</fullName>
    </submittedName>
</protein>
<sequence>MEKLCDMENDDGLLFSKIVLELEQLMEVIHANPDKILAESMNARKEHLSHSHPQV</sequence>
<dbReference type="Proteomes" id="UP001212841">
    <property type="component" value="Unassembled WGS sequence"/>
</dbReference>
<dbReference type="AlphaFoldDB" id="A0AAD5WY01"/>
<name>A0AAD5WY01_9FUNG</name>
<accession>A0AAD5WY01</accession>
<reference evidence="1" key="1">
    <citation type="submission" date="2020-05" db="EMBL/GenBank/DDBJ databases">
        <title>Phylogenomic resolution of chytrid fungi.</title>
        <authorList>
            <person name="Stajich J.E."/>
            <person name="Amses K."/>
            <person name="Simmons R."/>
            <person name="Seto K."/>
            <person name="Myers J."/>
            <person name="Bonds A."/>
            <person name="Quandt C.A."/>
            <person name="Barry K."/>
            <person name="Liu P."/>
            <person name="Grigoriev I."/>
            <person name="Longcore J.E."/>
            <person name="James T.Y."/>
        </authorList>
    </citation>
    <scope>NUCLEOTIDE SEQUENCE</scope>
    <source>
        <strain evidence="1">JEL0318</strain>
    </source>
</reference>
<proteinExistence type="predicted"/>